<proteinExistence type="predicted"/>
<dbReference type="PANTHER" id="PTHR43686:SF1">
    <property type="entry name" value="AMINOTRAN_5 DOMAIN-CONTAINING PROTEIN"/>
    <property type="match status" value="1"/>
</dbReference>
<protein>
    <submittedName>
        <fullName evidence="2">ATP_bind_3 domain-containing protein</fullName>
    </submittedName>
</protein>
<name>A0A5K3EXB2_MESCO</name>
<evidence type="ECO:0000259" key="1">
    <source>
        <dbReference type="Pfam" id="PF01171"/>
    </source>
</evidence>
<evidence type="ECO:0000313" key="2">
    <source>
        <dbReference type="WBParaSite" id="MCU_003866-RA"/>
    </source>
</evidence>
<feature type="domain" description="tRNA(Ile)-lysidine/2-thiocytidine synthase N-terminal" evidence="1">
    <location>
        <begin position="7"/>
        <end position="174"/>
    </location>
</feature>
<dbReference type="WBParaSite" id="MCU_003866-RA">
    <property type="protein sequence ID" value="MCU_003866-RA"/>
    <property type="gene ID" value="MCU_003866"/>
</dbReference>
<dbReference type="AlphaFoldDB" id="A0A5K3EXB2"/>
<dbReference type="PANTHER" id="PTHR43686">
    <property type="entry name" value="SULFURTRANSFERASE-RELATED"/>
    <property type="match status" value="1"/>
</dbReference>
<dbReference type="SUPFAM" id="SSF52402">
    <property type="entry name" value="Adenine nucleotide alpha hydrolases-like"/>
    <property type="match status" value="1"/>
</dbReference>
<dbReference type="InterPro" id="IPR014729">
    <property type="entry name" value="Rossmann-like_a/b/a_fold"/>
</dbReference>
<dbReference type="InterPro" id="IPR011063">
    <property type="entry name" value="TilS/TtcA_N"/>
</dbReference>
<accession>A0A5K3EXB2</accession>
<reference evidence="2" key="1">
    <citation type="submission" date="2019-11" db="UniProtKB">
        <authorList>
            <consortium name="WormBaseParasite"/>
        </authorList>
    </citation>
    <scope>IDENTIFICATION</scope>
</reference>
<organism evidence="2">
    <name type="scientific">Mesocestoides corti</name>
    <name type="common">Flatworm</name>
    <dbReference type="NCBI Taxonomy" id="53468"/>
    <lineage>
        <taxon>Eukaryota</taxon>
        <taxon>Metazoa</taxon>
        <taxon>Spiralia</taxon>
        <taxon>Lophotrochozoa</taxon>
        <taxon>Platyhelminthes</taxon>
        <taxon>Cestoda</taxon>
        <taxon>Eucestoda</taxon>
        <taxon>Cyclophyllidea</taxon>
        <taxon>Mesocestoididae</taxon>
        <taxon>Mesocestoides</taxon>
    </lineage>
</organism>
<dbReference type="Gene3D" id="3.40.50.620">
    <property type="entry name" value="HUPs"/>
    <property type="match status" value="1"/>
</dbReference>
<dbReference type="Pfam" id="PF01171">
    <property type="entry name" value="ATP_bind_3"/>
    <property type="match status" value="1"/>
</dbReference>
<sequence length="247" mass="27624">MIRPGDKILVHISDGKSSMALLHCLHAYQELLQQESTDQTNSNVFEIGTVVVALAFENYELMPLVNYLKALGVTNYYEKQHMNNYCSHSLDLCSSLKQKVIYNVARKHGYNVLALAQNLDDMAISFLSSVFNNGSIQTMEANVELKGLHLRLIRPLVFCREATIEDFVSAAKLPVIKIACSICEQSRMEQTRLKDILAAEESNNPHLFNSIISAISPLLHLSSQSDVILDSANAGQCRQPIWKKAEN</sequence>